<dbReference type="InterPro" id="IPR012657">
    <property type="entry name" value="23S_rRNA-intervening_sequence"/>
</dbReference>
<proteinExistence type="predicted"/>
<sequence>MSFFPANERVWSQVSRSVVSIPSNIAKGTGRNADKEFIRFLNIALVSARHRYY</sequence>
<protein>
    <submittedName>
        <fullName evidence="1">Four helix bundle protein</fullName>
    </submittedName>
</protein>
<dbReference type="NCBIfam" id="TIGR02436">
    <property type="entry name" value="four helix bundle protein"/>
    <property type="match status" value="1"/>
</dbReference>
<keyword evidence="2" id="KW-1185">Reference proteome</keyword>
<comment type="caution">
    <text evidence="1">The sequence shown here is derived from an EMBL/GenBank/DDBJ whole genome shotgun (WGS) entry which is preliminary data.</text>
</comment>
<dbReference type="RefSeq" id="WP_377469406.1">
    <property type="nucleotide sequence ID" value="NZ_JAJJWI010000007.1"/>
</dbReference>
<dbReference type="Gene3D" id="1.20.1440.60">
    <property type="entry name" value="23S rRNA-intervening sequence"/>
    <property type="match status" value="1"/>
</dbReference>
<evidence type="ECO:0000313" key="1">
    <source>
        <dbReference type="EMBL" id="MFD2066479.1"/>
    </source>
</evidence>
<gene>
    <name evidence="1" type="ORF">ACFSKU_06240</name>
</gene>
<name>A0ABW4WVN5_9BACT</name>
<dbReference type="Pfam" id="PF05635">
    <property type="entry name" value="23S_rRNA_IVP"/>
    <property type="match status" value="1"/>
</dbReference>
<reference evidence="2" key="1">
    <citation type="journal article" date="2019" name="Int. J. Syst. Evol. Microbiol.">
        <title>The Global Catalogue of Microorganisms (GCM) 10K type strain sequencing project: providing services to taxonomists for standard genome sequencing and annotation.</title>
        <authorList>
            <consortium name="The Broad Institute Genomics Platform"/>
            <consortium name="The Broad Institute Genome Sequencing Center for Infectious Disease"/>
            <person name="Wu L."/>
            <person name="Ma J."/>
        </authorList>
    </citation>
    <scope>NUCLEOTIDE SEQUENCE [LARGE SCALE GENOMIC DNA]</scope>
    <source>
        <strain evidence="2">JCM 16545</strain>
    </source>
</reference>
<evidence type="ECO:0000313" key="2">
    <source>
        <dbReference type="Proteomes" id="UP001597369"/>
    </source>
</evidence>
<organism evidence="1 2">
    <name type="scientific">Pontibacter silvestris</name>
    <dbReference type="NCBI Taxonomy" id="2305183"/>
    <lineage>
        <taxon>Bacteria</taxon>
        <taxon>Pseudomonadati</taxon>
        <taxon>Bacteroidota</taxon>
        <taxon>Cytophagia</taxon>
        <taxon>Cytophagales</taxon>
        <taxon>Hymenobacteraceae</taxon>
        <taxon>Pontibacter</taxon>
    </lineage>
</organism>
<accession>A0ABW4WVN5</accession>
<dbReference type="SUPFAM" id="SSF158446">
    <property type="entry name" value="IVS-encoded protein-like"/>
    <property type="match status" value="1"/>
</dbReference>
<dbReference type="Proteomes" id="UP001597369">
    <property type="component" value="Unassembled WGS sequence"/>
</dbReference>
<dbReference type="InterPro" id="IPR036583">
    <property type="entry name" value="23S_rRNA_IVS_sf"/>
</dbReference>
<dbReference type="EMBL" id="JBHUHV010000019">
    <property type="protein sequence ID" value="MFD2066479.1"/>
    <property type="molecule type" value="Genomic_DNA"/>
</dbReference>